<dbReference type="EMBL" id="VDEP01000340">
    <property type="protein sequence ID" value="KAA1100553.1"/>
    <property type="molecule type" value="Genomic_DNA"/>
</dbReference>
<evidence type="ECO:0000313" key="1">
    <source>
        <dbReference type="EMBL" id="KAA1100553.1"/>
    </source>
</evidence>
<dbReference type="AlphaFoldDB" id="A0A5B0PHN3"/>
<protein>
    <submittedName>
        <fullName evidence="1">Uncharacterized protein</fullName>
    </submittedName>
</protein>
<evidence type="ECO:0000313" key="2">
    <source>
        <dbReference type="Proteomes" id="UP000325313"/>
    </source>
</evidence>
<gene>
    <name evidence="1" type="ORF">PGTUg99_021137</name>
</gene>
<organism evidence="1 2">
    <name type="scientific">Puccinia graminis f. sp. tritici</name>
    <dbReference type="NCBI Taxonomy" id="56615"/>
    <lineage>
        <taxon>Eukaryota</taxon>
        <taxon>Fungi</taxon>
        <taxon>Dikarya</taxon>
        <taxon>Basidiomycota</taxon>
        <taxon>Pucciniomycotina</taxon>
        <taxon>Pucciniomycetes</taxon>
        <taxon>Pucciniales</taxon>
        <taxon>Pucciniaceae</taxon>
        <taxon>Puccinia</taxon>
    </lineage>
</organism>
<reference evidence="1 2" key="1">
    <citation type="submission" date="2019-05" db="EMBL/GenBank/DDBJ databases">
        <title>Emergence of the Ug99 lineage of the wheat stem rust pathogen through somatic hybridization.</title>
        <authorList>
            <person name="Li F."/>
            <person name="Upadhyaya N.M."/>
            <person name="Sperschneider J."/>
            <person name="Matny O."/>
            <person name="Nguyen-Phuc H."/>
            <person name="Mago R."/>
            <person name="Raley C."/>
            <person name="Miller M.E."/>
            <person name="Silverstein K.A.T."/>
            <person name="Henningsen E."/>
            <person name="Hirsch C.D."/>
            <person name="Visser B."/>
            <person name="Pretorius Z.A."/>
            <person name="Steffenson B.J."/>
            <person name="Schwessinger B."/>
            <person name="Dodds P.N."/>
            <person name="Figueroa M."/>
        </authorList>
    </citation>
    <scope>NUCLEOTIDE SEQUENCE [LARGE SCALE GENOMIC DNA]</scope>
    <source>
        <strain evidence="1 2">Ug99</strain>
    </source>
</reference>
<accession>A0A5B0PHN3</accession>
<proteinExistence type="predicted"/>
<comment type="caution">
    <text evidence="1">The sequence shown here is derived from an EMBL/GenBank/DDBJ whole genome shotgun (WGS) entry which is preliminary data.</text>
</comment>
<dbReference type="Proteomes" id="UP000325313">
    <property type="component" value="Unassembled WGS sequence"/>
</dbReference>
<sequence length="106" mass="12465">MALCLTPHIFFKGEPVITKLHSIRHFFNGFARYFHCLIISFQTGHSDPYDSKTTSDTKWISKPLQSLLSTWLSYIPYFISLSFLLYPTHTCHTHLTVYVVYFKLEK</sequence>
<name>A0A5B0PHN3_PUCGR</name>